<dbReference type="CDD" id="cd16922">
    <property type="entry name" value="HATPase_EvgS-ArcB-TorS-like"/>
    <property type="match status" value="1"/>
</dbReference>
<dbReference type="Pfam" id="PF00512">
    <property type="entry name" value="HisKA"/>
    <property type="match status" value="1"/>
</dbReference>
<dbReference type="InterPro" id="IPR003661">
    <property type="entry name" value="HisK_dim/P_dom"/>
</dbReference>
<dbReference type="EMBL" id="SSOB01000007">
    <property type="protein sequence ID" value="THF82210.1"/>
    <property type="molecule type" value="Genomic_DNA"/>
</dbReference>
<feature type="domain" description="Response regulatory" evidence="16">
    <location>
        <begin position="8"/>
        <end position="125"/>
    </location>
</feature>
<feature type="domain" description="Response regulatory" evidence="16">
    <location>
        <begin position="584"/>
        <end position="707"/>
    </location>
</feature>
<dbReference type="Pfam" id="PF02518">
    <property type="entry name" value="HATPase_c"/>
    <property type="match status" value="1"/>
</dbReference>
<keyword evidence="8" id="KW-0067">ATP-binding</keyword>
<dbReference type="SMART" id="SM00448">
    <property type="entry name" value="REC"/>
    <property type="match status" value="2"/>
</dbReference>
<evidence type="ECO:0000256" key="14">
    <source>
        <dbReference type="SAM" id="Coils"/>
    </source>
</evidence>
<accession>A0A4S4C3I6</accession>
<dbReference type="GO" id="GO:0000155">
    <property type="term" value="F:phosphorelay sensor kinase activity"/>
    <property type="evidence" value="ECO:0007669"/>
    <property type="project" value="InterPro"/>
</dbReference>
<evidence type="ECO:0000256" key="1">
    <source>
        <dbReference type="ARBA" id="ARBA00000085"/>
    </source>
</evidence>
<comment type="similarity">
    <text evidence="2">In the N-terminal section; belongs to the phytochrome family.</text>
</comment>
<evidence type="ECO:0000256" key="8">
    <source>
        <dbReference type="ARBA" id="ARBA00022840"/>
    </source>
</evidence>
<dbReference type="Gene3D" id="1.10.287.130">
    <property type="match status" value="1"/>
</dbReference>
<dbReference type="PROSITE" id="PS50112">
    <property type="entry name" value="PAS"/>
    <property type="match status" value="1"/>
</dbReference>
<dbReference type="InterPro" id="IPR001789">
    <property type="entry name" value="Sig_transdc_resp-reg_receiver"/>
</dbReference>
<feature type="domain" description="Histidine kinase" evidence="15">
    <location>
        <begin position="290"/>
        <end position="512"/>
    </location>
</feature>
<evidence type="ECO:0000313" key="18">
    <source>
        <dbReference type="EMBL" id="THF82210.1"/>
    </source>
</evidence>
<keyword evidence="4 13" id="KW-0597">Phosphoprotein</keyword>
<dbReference type="Gene3D" id="3.30.565.10">
    <property type="entry name" value="Histidine kinase-like ATPase, C-terminal domain"/>
    <property type="match status" value="1"/>
</dbReference>
<evidence type="ECO:0000256" key="7">
    <source>
        <dbReference type="ARBA" id="ARBA00022777"/>
    </source>
</evidence>
<evidence type="ECO:0000256" key="13">
    <source>
        <dbReference type="PROSITE-ProRule" id="PRU00169"/>
    </source>
</evidence>
<dbReference type="OrthoDB" id="9790669at2"/>
<dbReference type="FunFam" id="3.30.565.10:FF:000010">
    <property type="entry name" value="Sensor histidine kinase RcsC"/>
    <property type="match status" value="1"/>
</dbReference>
<keyword evidence="5" id="KW-0808">Transferase</keyword>
<evidence type="ECO:0000256" key="3">
    <source>
        <dbReference type="ARBA" id="ARBA00012438"/>
    </source>
</evidence>
<dbReference type="SUPFAM" id="SSF55874">
    <property type="entry name" value="ATPase domain of HSP90 chaperone/DNA topoisomerase II/histidine kinase"/>
    <property type="match status" value="1"/>
</dbReference>
<feature type="domain" description="PAS" evidence="17">
    <location>
        <begin position="158"/>
        <end position="210"/>
    </location>
</feature>
<dbReference type="SUPFAM" id="SSF52172">
    <property type="entry name" value="CheY-like"/>
    <property type="match status" value="2"/>
</dbReference>
<evidence type="ECO:0000259" key="17">
    <source>
        <dbReference type="PROSITE" id="PS50112"/>
    </source>
</evidence>
<dbReference type="PROSITE" id="PS50110">
    <property type="entry name" value="RESPONSE_REGULATORY"/>
    <property type="match status" value="2"/>
</dbReference>
<evidence type="ECO:0000259" key="15">
    <source>
        <dbReference type="PROSITE" id="PS50109"/>
    </source>
</evidence>
<evidence type="ECO:0000256" key="6">
    <source>
        <dbReference type="ARBA" id="ARBA00022741"/>
    </source>
</evidence>
<dbReference type="Proteomes" id="UP000310636">
    <property type="component" value="Unassembled WGS sequence"/>
</dbReference>
<protein>
    <recommendedName>
        <fullName evidence="12">Circadian input-output histidine kinase CikA</fullName>
        <ecNumber evidence="3">2.7.13.3</ecNumber>
    </recommendedName>
    <alternativeName>
        <fullName evidence="11">Sensory/regulatory protein RpfC</fullName>
    </alternativeName>
</protein>
<keyword evidence="9" id="KW-0902">Two-component regulatory system</keyword>
<dbReference type="CDD" id="cd00130">
    <property type="entry name" value="PAS"/>
    <property type="match status" value="1"/>
</dbReference>
<evidence type="ECO:0000256" key="12">
    <source>
        <dbReference type="ARBA" id="ARBA00074306"/>
    </source>
</evidence>
<dbReference type="SUPFAM" id="SSF47384">
    <property type="entry name" value="Homodimeric domain of signal transducing histidine kinase"/>
    <property type="match status" value="1"/>
</dbReference>
<keyword evidence="7" id="KW-0418">Kinase</keyword>
<name>A0A4S4C3I6_9BACL</name>
<dbReference type="SUPFAM" id="SSF55785">
    <property type="entry name" value="PYP-like sensor domain (PAS domain)"/>
    <property type="match status" value="1"/>
</dbReference>
<dbReference type="RefSeq" id="WP_136369148.1">
    <property type="nucleotide sequence ID" value="NZ_SSOB01000007.1"/>
</dbReference>
<dbReference type="InterPro" id="IPR035965">
    <property type="entry name" value="PAS-like_dom_sf"/>
</dbReference>
<dbReference type="SMART" id="SM00388">
    <property type="entry name" value="HisKA"/>
    <property type="match status" value="1"/>
</dbReference>
<comment type="subunit">
    <text evidence="10">At low DSF concentrations, interacts with RpfF.</text>
</comment>
<dbReference type="InterPro" id="IPR011006">
    <property type="entry name" value="CheY-like_superfamily"/>
</dbReference>
<dbReference type="PANTHER" id="PTHR45339:SF1">
    <property type="entry name" value="HYBRID SIGNAL TRANSDUCTION HISTIDINE KINASE J"/>
    <property type="match status" value="1"/>
</dbReference>
<evidence type="ECO:0000256" key="9">
    <source>
        <dbReference type="ARBA" id="ARBA00023012"/>
    </source>
</evidence>
<gene>
    <name evidence="18" type="ORF">E6C55_07455</name>
</gene>
<dbReference type="FunFam" id="1.10.287.130:FF:000002">
    <property type="entry name" value="Two-component osmosensing histidine kinase"/>
    <property type="match status" value="1"/>
</dbReference>
<dbReference type="CDD" id="cd00082">
    <property type="entry name" value="HisKA"/>
    <property type="match status" value="1"/>
</dbReference>
<evidence type="ECO:0000256" key="2">
    <source>
        <dbReference type="ARBA" id="ARBA00006402"/>
    </source>
</evidence>
<dbReference type="InterPro" id="IPR036890">
    <property type="entry name" value="HATPase_C_sf"/>
</dbReference>
<dbReference type="SMART" id="SM00387">
    <property type="entry name" value="HATPase_c"/>
    <property type="match status" value="1"/>
</dbReference>
<keyword evidence="14" id="KW-0175">Coiled coil</keyword>
<feature type="modified residue" description="4-aspartylphosphate" evidence="13">
    <location>
        <position position="57"/>
    </location>
</feature>
<reference evidence="18 19" key="1">
    <citation type="submission" date="2019-04" db="EMBL/GenBank/DDBJ databases">
        <title>Cohnella sp. nov. isolated from preserved vegetables.</title>
        <authorList>
            <person name="Lin S.-Y."/>
            <person name="Hung M.-H."/>
            <person name="Young C.-C."/>
        </authorList>
    </citation>
    <scope>NUCLEOTIDE SEQUENCE [LARGE SCALE GENOMIC DNA]</scope>
    <source>
        <strain evidence="18 19">CC-MHH1044</strain>
    </source>
</reference>
<dbReference type="AlphaFoldDB" id="A0A4S4C3I6"/>
<feature type="coiled-coil region" evidence="14">
    <location>
        <begin position="257"/>
        <end position="286"/>
    </location>
</feature>
<comment type="catalytic activity">
    <reaction evidence="1">
        <text>ATP + protein L-histidine = ADP + protein N-phospho-L-histidine.</text>
        <dbReference type="EC" id="2.7.13.3"/>
    </reaction>
</comment>
<sequence length="711" mass="77113">MERDYSVNILVVDDRPENLLAIEAVLEGEPYRLVKAHSGPEALRCLLREEIAVILLDVQMPGMDGFETAGHIQAYEGSKHIPIIFITATSKEAQHFSAGYSAGAIDYMVKPFVPHILKAKIKAFVRLYDMQKKLQQQAEQLEKANAHLVRATSELTKAEAQARAVMETSLDAVLVFNPQGRILKANPATESMFGYAPDELPGRSLRLLVPGLPAGELRELEGKVWEVEPRRRDGGTFPAEIQLGQSPHDDSLLACSIRDITERKQAEKELLEAKELAERASTAKSEFLSFLSHEIRNPLNGVIGMMDLLLDTGLKPEQRELAEMVMQSGNAMVSIMNDVLDYSKLEAGRMEMEDEPFLLKGCLEQVRDIFTAQLWVKKLEFVVVVDPELPGIVRGDVSRLQQVLLNLVGNSVKFTNEGGIYVFVNLLGTCGDSLRVEFTVKDTGIGIPADKVDRLFRPFSQAAGASTNRKYGGSGLGLAISKTLVELMGGSIRIEAPEEPGATFVFSTVLRRCHEPPEELLRMERALDWAESGAEAAAATAGVAGVAGAAGAAGVAGGAGVAEGAEVAGAAGVADSGGSGQARRILMVEDQRVNQKLLLHMLNRLGHTVEVAENGAEALRALGAGDRFDMVLADIHMPVLGGLEMGHRWQALRGSREAGAGQSPTLIALTADQREDLEQVCREAGFAEVLRKPIRMESLRQLISRYSLAEG</sequence>
<dbReference type="CDD" id="cd17546">
    <property type="entry name" value="REC_hyHK_CKI1_RcsC-like"/>
    <property type="match status" value="1"/>
</dbReference>
<dbReference type="PRINTS" id="PR00344">
    <property type="entry name" value="BCTRLSENSOR"/>
</dbReference>
<dbReference type="InterPro" id="IPR004358">
    <property type="entry name" value="Sig_transdc_His_kin-like_C"/>
</dbReference>
<feature type="modified residue" description="4-aspartylphosphate" evidence="13">
    <location>
        <position position="634"/>
    </location>
</feature>
<dbReference type="InterPro" id="IPR000014">
    <property type="entry name" value="PAS"/>
</dbReference>
<dbReference type="InterPro" id="IPR036097">
    <property type="entry name" value="HisK_dim/P_sf"/>
</dbReference>
<evidence type="ECO:0000256" key="10">
    <source>
        <dbReference type="ARBA" id="ARBA00064003"/>
    </source>
</evidence>
<evidence type="ECO:0000256" key="4">
    <source>
        <dbReference type="ARBA" id="ARBA00022553"/>
    </source>
</evidence>
<evidence type="ECO:0000313" key="19">
    <source>
        <dbReference type="Proteomes" id="UP000310636"/>
    </source>
</evidence>
<dbReference type="PANTHER" id="PTHR45339">
    <property type="entry name" value="HYBRID SIGNAL TRANSDUCTION HISTIDINE KINASE J"/>
    <property type="match status" value="1"/>
</dbReference>
<dbReference type="InterPro" id="IPR003594">
    <property type="entry name" value="HATPase_dom"/>
</dbReference>
<dbReference type="EC" id="2.7.13.3" evidence="3"/>
<feature type="coiled-coil region" evidence="14">
    <location>
        <begin position="124"/>
        <end position="168"/>
    </location>
</feature>
<dbReference type="Pfam" id="PF00072">
    <property type="entry name" value="Response_reg"/>
    <property type="match status" value="2"/>
</dbReference>
<keyword evidence="6" id="KW-0547">Nucleotide-binding</keyword>
<dbReference type="GO" id="GO:0005524">
    <property type="term" value="F:ATP binding"/>
    <property type="evidence" value="ECO:0007669"/>
    <property type="project" value="UniProtKB-KW"/>
</dbReference>
<dbReference type="Gene3D" id="3.40.50.2300">
    <property type="match status" value="2"/>
</dbReference>
<dbReference type="Pfam" id="PF13426">
    <property type="entry name" value="PAS_9"/>
    <property type="match status" value="1"/>
</dbReference>
<dbReference type="NCBIfam" id="TIGR00229">
    <property type="entry name" value="sensory_box"/>
    <property type="match status" value="1"/>
</dbReference>
<dbReference type="InterPro" id="IPR005467">
    <property type="entry name" value="His_kinase_dom"/>
</dbReference>
<dbReference type="SMART" id="SM00091">
    <property type="entry name" value="PAS"/>
    <property type="match status" value="1"/>
</dbReference>
<proteinExistence type="inferred from homology"/>
<evidence type="ECO:0000259" key="16">
    <source>
        <dbReference type="PROSITE" id="PS50110"/>
    </source>
</evidence>
<evidence type="ECO:0000256" key="5">
    <source>
        <dbReference type="ARBA" id="ARBA00022679"/>
    </source>
</evidence>
<comment type="caution">
    <text evidence="18">The sequence shown here is derived from an EMBL/GenBank/DDBJ whole genome shotgun (WGS) entry which is preliminary data.</text>
</comment>
<organism evidence="18 19">
    <name type="scientific">Cohnella fermenti</name>
    <dbReference type="NCBI Taxonomy" id="2565925"/>
    <lineage>
        <taxon>Bacteria</taxon>
        <taxon>Bacillati</taxon>
        <taxon>Bacillota</taxon>
        <taxon>Bacilli</taxon>
        <taxon>Bacillales</taxon>
        <taxon>Paenibacillaceae</taxon>
        <taxon>Cohnella</taxon>
    </lineage>
</organism>
<dbReference type="Gene3D" id="3.30.450.20">
    <property type="entry name" value="PAS domain"/>
    <property type="match status" value="1"/>
</dbReference>
<dbReference type="PROSITE" id="PS50109">
    <property type="entry name" value="HIS_KIN"/>
    <property type="match status" value="1"/>
</dbReference>
<evidence type="ECO:0000256" key="11">
    <source>
        <dbReference type="ARBA" id="ARBA00068150"/>
    </source>
</evidence>
<keyword evidence="19" id="KW-1185">Reference proteome</keyword>